<keyword evidence="1" id="KW-0472">Membrane</keyword>
<keyword evidence="1" id="KW-1133">Transmembrane helix</keyword>
<feature type="transmembrane region" description="Helical" evidence="1">
    <location>
        <begin position="44"/>
        <end position="66"/>
    </location>
</feature>
<gene>
    <name evidence="2" type="ORF">D9613_010417</name>
</gene>
<evidence type="ECO:0000256" key="1">
    <source>
        <dbReference type="SAM" id="Phobius"/>
    </source>
</evidence>
<protein>
    <recommendedName>
        <fullName evidence="4">Transmembrane protein</fullName>
    </recommendedName>
</protein>
<organism evidence="2 3">
    <name type="scientific">Agrocybe pediades</name>
    <dbReference type="NCBI Taxonomy" id="84607"/>
    <lineage>
        <taxon>Eukaryota</taxon>
        <taxon>Fungi</taxon>
        <taxon>Dikarya</taxon>
        <taxon>Basidiomycota</taxon>
        <taxon>Agaricomycotina</taxon>
        <taxon>Agaricomycetes</taxon>
        <taxon>Agaricomycetidae</taxon>
        <taxon>Agaricales</taxon>
        <taxon>Agaricineae</taxon>
        <taxon>Strophariaceae</taxon>
        <taxon>Agrocybe</taxon>
    </lineage>
</organism>
<feature type="transmembrane region" description="Helical" evidence="1">
    <location>
        <begin position="190"/>
        <end position="213"/>
    </location>
</feature>
<keyword evidence="1" id="KW-0812">Transmembrane</keyword>
<evidence type="ECO:0008006" key="4">
    <source>
        <dbReference type="Google" id="ProtNLM"/>
    </source>
</evidence>
<dbReference type="EMBL" id="JAACJL010000059">
    <property type="protein sequence ID" value="KAF4609868.1"/>
    <property type="molecule type" value="Genomic_DNA"/>
</dbReference>
<evidence type="ECO:0000313" key="3">
    <source>
        <dbReference type="Proteomes" id="UP000521872"/>
    </source>
</evidence>
<sequence>MYLLENSTSVLDNAMAAPPNMNSTALPPLLNPLTPLAFFPPSSAFEITITGHVAAASLAIMVWDMLHTMGTDYALFTRHKVRLPTVFYLISRLATLGFLMTTSIFNTAPVGNCQSWQQSMSWFTVIAIAATSYLFFFRVQVLYQTNKPVVGFFFLWVGVCCSGVISILGVSATEIGPTRFCVNASLPKNAYIQGVAMLIDDTLTFLAISWSLLDFSLAETNTFAERARVVLLGSNLPRFSRAFLKSGQQYYLTTVGFSMLATITISLSAVPLPYRGVVSVVDIMLLNVMACRVFRDTKLGVYHGTSEPMLSVSKEIRMVVAGLDDHETRTAASNGSSSSSG</sequence>
<feature type="transmembrane region" description="Helical" evidence="1">
    <location>
        <begin position="86"/>
        <end position="108"/>
    </location>
</feature>
<feature type="transmembrane region" description="Helical" evidence="1">
    <location>
        <begin position="120"/>
        <end position="137"/>
    </location>
</feature>
<dbReference type="Proteomes" id="UP000521872">
    <property type="component" value="Unassembled WGS sequence"/>
</dbReference>
<feature type="transmembrane region" description="Helical" evidence="1">
    <location>
        <begin position="250"/>
        <end position="270"/>
    </location>
</feature>
<keyword evidence="3" id="KW-1185">Reference proteome</keyword>
<reference evidence="2 3" key="1">
    <citation type="submission" date="2019-12" db="EMBL/GenBank/DDBJ databases">
        <authorList>
            <person name="Floudas D."/>
            <person name="Bentzer J."/>
            <person name="Ahren D."/>
            <person name="Johansson T."/>
            <person name="Persson P."/>
            <person name="Tunlid A."/>
        </authorList>
    </citation>
    <scope>NUCLEOTIDE SEQUENCE [LARGE SCALE GENOMIC DNA]</scope>
    <source>
        <strain evidence="2 3">CBS 102.39</strain>
    </source>
</reference>
<name>A0A8H4VHY0_9AGAR</name>
<dbReference type="AlphaFoldDB" id="A0A8H4VHY0"/>
<proteinExistence type="predicted"/>
<feature type="transmembrane region" description="Helical" evidence="1">
    <location>
        <begin position="149"/>
        <end position="170"/>
    </location>
</feature>
<accession>A0A8H4VHY0</accession>
<comment type="caution">
    <text evidence="2">The sequence shown here is derived from an EMBL/GenBank/DDBJ whole genome shotgun (WGS) entry which is preliminary data.</text>
</comment>
<evidence type="ECO:0000313" key="2">
    <source>
        <dbReference type="EMBL" id="KAF4609868.1"/>
    </source>
</evidence>